<dbReference type="Pfam" id="PF12833">
    <property type="entry name" value="HTH_18"/>
    <property type="match status" value="1"/>
</dbReference>
<dbReference type="InterPro" id="IPR020449">
    <property type="entry name" value="Tscrpt_reg_AraC-type_HTH"/>
</dbReference>
<dbReference type="STRING" id="1117707.VQ7734_02550"/>
<dbReference type="PROSITE" id="PS01124">
    <property type="entry name" value="HTH_ARAC_FAMILY_2"/>
    <property type="match status" value="1"/>
</dbReference>
<dbReference type="GO" id="GO:0043565">
    <property type="term" value="F:sequence-specific DNA binding"/>
    <property type="evidence" value="ECO:0007669"/>
    <property type="project" value="InterPro"/>
</dbReference>
<dbReference type="InterPro" id="IPR002078">
    <property type="entry name" value="Sigma_54_int"/>
</dbReference>
<dbReference type="GO" id="GO:0005524">
    <property type="term" value="F:ATP binding"/>
    <property type="evidence" value="ECO:0007669"/>
    <property type="project" value="InterPro"/>
</dbReference>
<dbReference type="InterPro" id="IPR018062">
    <property type="entry name" value="HTH_AraC-typ_CS"/>
</dbReference>
<evidence type="ECO:0000256" key="2">
    <source>
        <dbReference type="ARBA" id="ARBA00022840"/>
    </source>
</evidence>
<dbReference type="Gene3D" id="1.10.8.60">
    <property type="match status" value="1"/>
</dbReference>
<keyword evidence="9" id="KW-1185">Reference proteome</keyword>
<keyword evidence="1" id="KW-0547">Nucleotide-binding</keyword>
<sequence length="395" mass="45573">MINKTQQNENISDSDKHDVFSSNQLFYPMIGNSDIAQRIRQKISFASEVNFPVFISGEAGCEKRDIAYLIHQNSSRHLQPFVCIPANVHNPGTYRENVLRCIELAKGGAVYFEEIDSLKSVLKDELTFLFSMDVIQNKLRKNQVRLMVSCTESLESFVLQPQYLAKILGPSVLQLNFHLPPLRERAGDIEQHIEYISRSLNKKINLTPEAMDLMKQYEWPGNIEQLQHVLLSLASLPEPVVTVSDVMNCGVRIRTSRQVDMIDCLLHQHLEAFQHYHPALMKALNFLSHNFQEDISLTRMSEVSYTSASHLSYLFRKHLNVSFKTILCQVRVRYAQQLITENPHIKITDVCMSCGFGDLSHFEKMFKRYIGCTPRQYRNHQRAEKHCQPLEQCVA</sequence>
<dbReference type="InterPro" id="IPR018060">
    <property type="entry name" value="HTH_AraC"/>
</dbReference>
<dbReference type="InterPro" id="IPR058031">
    <property type="entry name" value="AAA_lid_NorR"/>
</dbReference>
<dbReference type="GO" id="GO:0003700">
    <property type="term" value="F:DNA-binding transcription factor activity"/>
    <property type="evidence" value="ECO:0007669"/>
    <property type="project" value="InterPro"/>
</dbReference>
<name>A0A1M7YVZ9_9VIBR</name>
<feature type="domain" description="HTH araC/xylS-type" evidence="6">
    <location>
        <begin position="281"/>
        <end position="380"/>
    </location>
</feature>
<dbReference type="PROSITE" id="PS00041">
    <property type="entry name" value="HTH_ARAC_FAMILY_1"/>
    <property type="match status" value="1"/>
</dbReference>
<dbReference type="Gene3D" id="3.40.50.300">
    <property type="entry name" value="P-loop containing nucleotide triphosphate hydrolases"/>
    <property type="match status" value="1"/>
</dbReference>
<keyword evidence="5" id="KW-0804">Transcription</keyword>
<evidence type="ECO:0000256" key="3">
    <source>
        <dbReference type="ARBA" id="ARBA00023015"/>
    </source>
</evidence>
<proteinExistence type="predicted"/>
<dbReference type="RefSeq" id="WP_083601616.1">
    <property type="nucleotide sequence ID" value="NZ_AP024897.1"/>
</dbReference>
<dbReference type="SUPFAM" id="SSF46689">
    <property type="entry name" value="Homeodomain-like"/>
    <property type="match status" value="2"/>
</dbReference>
<keyword evidence="4" id="KW-0238">DNA-binding</keyword>
<evidence type="ECO:0000259" key="7">
    <source>
        <dbReference type="PROSITE" id="PS50045"/>
    </source>
</evidence>
<dbReference type="Gene3D" id="1.10.10.60">
    <property type="entry name" value="Homeodomain-like"/>
    <property type="match status" value="2"/>
</dbReference>
<dbReference type="PRINTS" id="PR00032">
    <property type="entry name" value="HTHARAC"/>
</dbReference>
<dbReference type="AlphaFoldDB" id="A0A1M7YVZ9"/>
<keyword evidence="3" id="KW-0805">Transcription regulation</keyword>
<gene>
    <name evidence="8" type="primary">luxO_3</name>
    <name evidence="8" type="ORF">VQ7734_02550</name>
</gene>
<evidence type="ECO:0000259" key="6">
    <source>
        <dbReference type="PROSITE" id="PS01124"/>
    </source>
</evidence>
<feature type="domain" description="Sigma-54 factor interaction" evidence="7">
    <location>
        <begin position="29"/>
        <end position="235"/>
    </location>
</feature>
<evidence type="ECO:0000313" key="9">
    <source>
        <dbReference type="Proteomes" id="UP000184600"/>
    </source>
</evidence>
<evidence type="ECO:0000256" key="4">
    <source>
        <dbReference type="ARBA" id="ARBA00023125"/>
    </source>
</evidence>
<dbReference type="PANTHER" id="PTHR43280:SF2">
    <property type="entry name" value="HTH-TYPE TRANSCRIPTIONAL REGULATOR EXSA"/>
    <property type="match status" value="1"/>
</dbReference>
<evidence type="ECO:0000313" key="8">
    <source>
        <dbReference type="EMBL" id="SHO56781.1"/>
    </source>
</evidence>
<keyword evidence="2" id="KW-0067">ATP-binding</keyword>
<evidence type="ECO:0000256" key="5">
    <source>
        <dbReference type="ARBA" id="ARBA00023163"/>
    </source>
</evidence>
<reference evidence="9" key="1">
    <citation type="submission" date="2016-12" db="EMBL/GenBank/DDBJ databases">
        <authorList>
            <person name="Rodrigo-Torres L."/>
            <person name="Arahal R.D."/>
            <person name="Lucena T."/>
        </authorList>
    </citation>
    <scope>NUCLEOTIDE SEQUENCE [LARGE SCALE GENOMIC DNA]</scope>
</reference>
<dbReference type="Pfam" id="PF25601">
    <property type="entry name" value="AAA_lid_14"/>
    <property type="match status" value="1"/>
</dbReference>
<dbReference type="Pfam" id="PF14532">
    <property type="entry name" value="Sigma54_activ_2"/>
    <property type="match status" value="1"/>
</dbReference>
<dbReference type="InterPro" id="IPR027417">
    <property type="entry name" value="P-loop_NTPase"/>
</dbReference>
<evidence type="ECO:0000256" key="1">
    <source>
        <dbReference type="ARBA" id="ARBA00022741"/>
    </source>
</evidence>
<dbReference type="SMART" id="SM00342">
    <property type="entry name" value="HTH_ARAC"/>
    <property type="match status" value="1"/>
</dbReference>
<dbReference type="SUPFAM" id="SSF52540">
    <property type="entry name" value="P-loop containing nucleoside triphosphate hydrolases"/>
    <property type="match status" value="1"/>
</dbReference>
<dbReference type="InterPro" id="IPR009057">
    <property type="entry name" value="Homeodomain-like_sf"/>
</dbReference>
<dbReference type="EMBL" id="FRFG01000028">
    <property type="protein sequence ID" value="SHO56781.1"/>
    <property type="molecule type" value="Genomic_DNA"/>
</dbReference>
<protein>
    <submittedName>
        <fullName evidence="8">Regulatory protein LuxO</fullName>
    </submittedName>
</protein>
<dbReference type="PANTHER" id="PTHR43280">
    <property type="entry name" value="ARAC-FAMILY TRANSCRIPTIONAL REGULATOR"/>
    <property type="match status" value="1"/>
</dbReference>
<dbReference type="OrthoDB" id="7349394at2"/>
<dbReference type="PROSITE" id="PS50045">
    <property type="entry name" value="SIGMA54_INTERACT_4"/>
    <property type="match status" value="1"/>
</dbReference>
<dbReference type="Proteomes" id="UP000184600">
    <property type="component" value="Unassembled WGS sequence"/>
</dbReference>
<organism evidence="8 9">
    <name type="scientific">Vibrio quintilis</name>
    <dbReference type="NCBI Taxonomy" id="1117707"/>
    <lineage>
        <taxon>Bacteria</taxon>
        <taxon>Pseudomonadati</taxon>
        <taxon>Pseudomonadota</taxon>
        <taxon>Gammaproteobacteria</taxon>
        <taxon>Vibrionales</taxon>
        <taxon>Vibrionaceae</taxon>
        <taxon>Vibrio</taxon>
    </lineage>
</organism>
<accession>A0A1M7YVZ9</accession>